<evidence type="ECO:0000313" key="1">
    <source>
        <dbReference type="EMBL" id="MFC3291071.1"/>
    </source>
</evidence>
<dbReference type="Proteomes" id="UP001595640">
    <property type="component" value="Unassembled WGS sequence"/>
</dbReference>
<evidence type="ECO:0008006" key="3">
    <source>
        <dbReference type="Google" id="ProtNLM"/>
    </source>
</evidence>
<comment type="caution">
    <text evidence="1">The sequence shown here is derived from an EMBL/GenBank/DDBJ whole genome shotgun (WGS) entry which is preliminary data.</text>
</comment>
<dbReference type="RefSeq" id="WP_211213467.1">
    <property type="nucleotide sequence ID" value="NZ_BMXD01000019.1"/>
</dbReference>
<accession>A0ABV7LXE4</accession>
<sequence>MEFARGLMRFNPKKEGMPHLQAYRDRIAERPSATF</sequence>
<dbReference type="InterPro" id="IPR036282">
    <property type="entry name" value="Glutathione-S-Trfase_C_sf"/>
</dbReference>
<reference evidence="2" key="1">
    <citation type="journal article" date="2019" name="Int. J. Syst. Evol. Microbiol.">
        <title>The Global Catalogue of Microorganisms (GCM) 10K type strain sequencing project: providing services to taxonomists for standard genome sequencing and annotation.</title>
        <authorList>
            <consortium name="The Broad Institute Genomics Platform"/>
            <consortium name="The Broad Institute Genome Sequencing Center for Infectious Disease"/>
            <person name="Wu L."/>
            <person name="Ma J."/>
        </authorList>
    </citation>
    <scope>NUCLEOTIDE SEQUENCE [LARGE SCALE GENOMIC DNA]</scope>
    <source>
        <strain evidence="2">KCTC 12847</strain>
    </source>
</reference>
<name>A0ABV7LXE4_9GAMM</name>
<evidence type="ECO:0000313" key="2">
    <source>
        <dbReference type="Proteomes" id="UP001595640"/>
    </source>
</evidence>
<proteinExistence type="predicted"/>
<gene>
    <name evidence="1" type="ORF">ACFOEI_03170</name>
</gene>
<protein>
    <recommendedName>
        <fullName evidence="3">Glutathione S-transferase</fullName>
    </recommendedName>
</protein>
<dbReference type="EMBL" id="JBHRUH010000005">
    <property type="protein sequence ID" value="MFC3291071.1"/>
    <property type="molecule type" value="Genomic_DNA"/>
</dbReference>
<organism evidence="1 2">
    <name type="scientific">Modicisalibacter luteus</name>
    <dbReference type="NCBI Taxonomy" id="453962"/>
    <lineage>
        <taxon>Bacteria</taxon>
        <taxon>Pseudomonadati</taxon>
        <taxon>Pseudomonadota</taxon>
        <taxon>Gammaproteobacteria</taxon>
        <taxon>Oceanospirillales</taxon>
        <taxon>Halomonadaceae</taxon>
        <taxon>Modicisalibacter</taxon>
    </lineage>
</organism>
<dbReference type="SUPFAM" id="SSF47616">
    <property type="entry name" value="GST C-terminal domain-like"/>
    <property type="match status" value="1"/>
</dbReference>
<keyword evidence="2" id="KW-1185">Reference proteome</keyword>